<dbReference type="AlphaFoldDB" id="A0A0F7KAN3"/>
<sequence length="123" mass="13729">MKLSDDKKSVSLSINETLSASELTTLIAELAVIRANMLPEVSMKPPIKKEDGTASLQDNPRLAIARLQDNRIRFWLRNAGLGWMIFDIPSDQVGPIRDYLIANTQTGTSDLFRDGNRNSNNLQ</sequence>
<organism evidence="1 3">
    <name type="scientific">Nitrosomonas communis</name>
    <dbReference type="NCBI Taxonomy" id="44574"/>
    <lineage>
        <taxon>Bacteria</taxon>
        <taxon>Pseudomonadati</taxon>
        <taxon>Pseudomonadota</taxon>
        <taxon>Betaproteobacteria</taxon>
        <taxon>Nitrosomonadales</taxon>
        <taxon>Nitrosomonadaceae</taxon>
        <taxon>Nitrosomonas</taxon>
    </lineage>
</organism>
<evidence type="ECO:0000313" key="4">
    <source>
        <dbReference type="Proteomes" id="UP000324176"/>
    </source>
</evidence>
<dbReference type="EMBL" id="VNHT01000090">
    <property type="protein sequence ID" value="TYP74178.1"/>
    <property type="molecule type" value="Genomic_DNA"/>
</dbReference>
<dbReference type="KEGG" id="nco:AAW31_05240"/>
<dbReference type="EMBL" id="CP011451">
    <property type="protein sequence ID" value="AKH37345.1"/>
    <property type="molecule type" value="Genomic_DNA"/>
</dbReference>
<dbReference type="Proteomes" id="UP000324176">
    <property type="component" value="Unassembled WGS sequence"/>
</dbReference>
<reference evidence="3" key="1">
    <citation type="submission" date="2015-05" db="EMBL/GenBank/DDBJ databases">
        <title>Draft genome of Nitrosomonas communis strain Nm2.</title>
        <authorList>
            <person name="Kozlowski J.A."/>
            <person name="Kits K.D."/>
            <person name="Stein L.Y."/>
        </authorList>
    </citation>
    <scope>NUCLEOTIDE SEQUENCE [LARGE SCALE GENOMIC DNA]</scope>
    <source>
        <strain evidence="3">Nm2</strain>
    </source>
</reference>
<proteinExistence type="predicted"/>
<dbReference type="Proteomes" id="UP000034156">
    <property type="component" value="Chromosome"/>
</dbReference>
<accession>A0A0F7KAN3</accession>
<dbReference type="PATRIC" id="fig|44574.3.peg.1262"/>
<reference evidence="2 4" key="3">
    <citation type="submission" date="2019-07" db="EMBL/GenBank/DDBJ databases">
        <title>Active sludge and wastewater microbial communities from Klosterneuburg, Austria.</title>
        <authorList>
            <person name="Wagner M."/>
        </authorList>
    </citation>
    <scope>NUCLEOTIDE SEQUENCE [LARGE SCALE GENOMIC DNA]</scope>
    <source>
        <strain evidence="2 4">Nm2</strain>
    </source>
</reference>
<keyword evidence="3" id="KW-1185">Reference proteome</keyword>
<name>A0A0F7KAN3_9PROT</name>
<dbReference type="RefSeq" id="WP_046849429.1">
    <property type="nucleotide sequence ID" value="NZ_CP011451.1"/>
</dbReference>
<evidence type="ECO:0000313" key="1">
    <source>
        <dbReference type="EMBL" id="AKH37345.1"/>
    </source>
</evidence>
<evidence type="ECO:0000313" key="3">
    <source>
        <dbReference type="Proteomes" id="UP000034156"/>
    </source>
</evidence>
<gene>
    <name evidence="1" type="ORF">AAW31_05240</name>
    <name evidence="2" type="ORF">BCL69_10908</name>
</gene>
<reference evidence="1 3" key="2">
    <citation type="journal article" date="2016" name="Genome Announc.">
        <title>Genome Sequence of Nitrosomonas communis Strain Nm2, a Mesophilic Ammonia-Oxidizing Bacterium Isolated from Mediterranean Soil.</title>
        <authorList>
            <person name="Kozlowski J.A."/>
            <person name="Kits K.D."/>
            <person name="Stein L.Y."/>
        </authorList>
    </citation>
    <scope>NUCLEOTIDE SEQUENCE [LARGE SCALE GENOMIC DNA]</scope>
    <source>
        <strain evidence="1 3">Nm2</strain>
    </source>
</reference>
<dbReference type="OrthoDB" id="9110673at2"/>
<evidence type="ECO:0000313" key="2">
    <source>
        <dbReference type="EMBL" id="TYP74178.1"/>
    </source>
</evidence>
<protein>
    <submittedName>
        <fullName evidence="1">Uncharacterized protein</fullName>
    </submittedName>
</protein>